<keyword evidence="1" id="KW-0812">Transmembrane</keyword>
<protein>
    <submittedName>
        <fullName evidence="2">Uncharacterized protein</fullName>
    </submittedName>
</protein>
<sequence>CLLLQPLLHLFLVLVIIIILVITIQVTIITILVIIIMITTERKEVLLIRSMIMISSIHQYHQVI</sequence>
<dbReference type="AlphaFoldDB" id="A0A1X7SSR9"/>
<evidence type="ECO:0000313" key="2">
    <source>
        <dbReference type="EnsemblMetazoa" id="Aqu2.1.05192_001"/>
    </source>
</evidence>
<feature type="transmembrane region" description="Helical" evidence="1">
    <location>
        <begin position="12"/>
        <end position="39"/>
    </location>
</feature>
<dbReference type="InParanoid" id="A0A1X7SSR9"/>
<keyword evidence="1" id="KW-1133">Transmembrane helix</keyword>
<name>A0A1X7SSR9_AMPQE</name>
<evidence type="ECO:0000256" key="1">
    <source>
        <dbReference type="SAM" id="Phobius"/>
    </source>
</evidence>
<proteinExistence type="predicted"/>
<reference evidence="2" key="1">
    <citation type="submission" date="2017-05" db="UniProtKB">
        <authorList>
            <consortium name="EnsemblMetazoa"/>
        </authorList>
    </citation>
    <scope>IDENTIFICATION</scope>
</reference>
<accession>A0A1X7SSR9</accession>
<organism evidence="2">
    <name type="scientific">Amphimedon queenslandica</name>
    <name type="common">Sponge</name>
    <dbReference type="NCBI Taxonomy" id="400682"/>
    <lineage>
        <taxon>Eukaryota</taxon>
        <taxon>Metazoa</taxon>
        <taxon>Porifera</taxon>
        <taxon>Demospongiae</taxon>
        <taxon>Heteroscleromorpha</taxon>
        <taxon>Haplosclerida</taxon>
        <taxon>Niphatidae</taxon>
        <taxon>Amphimedon</taxon>
    </lineage>
</organism>
<keyword evidence="1" id="KW-0472">Membrane</keyword>
<dbReference type="EnsemblMetazoa" id="Aqu2.1.05192_001">
    <property type="protein sequence ID" value="Aqu2.1.05192_001"/>
    <property type="gene ID" value="Aqu2.1.05192"/>
</dbReference>